<sequence>MNKKIYDILPPKEEIKMIDKPAKNSGILAIKVAKDPIIKTKAVFASNANQEDIKPESIVEVMQEPSQDYISNEVENTELEKLPTIPAGTRKKLNFSFKRALLVCCGIFVIMLSGYLYFSMQKAEISIWPKTESVSYNDKITAETTITAIDLENKKIPLELFKIEKDLWQDFPSTGTAQSSGKASGTIKIYNRLNPVSAFTLKSGTHFLSDSGKYFVTLEKVTIPAGTLKSGKVVPGSINVKVVAEEAGKDYNIEASKFSVPKLAGTNYYYSIDAESTSSMTGGYSSDVKQVSEADLINAKNQLSKKVVAEAEVDLRNKIPLEYVLFDNAISSTVTETFSPVKVGATVENFSYQVKVKATALAFKRQDIEKFAKDSLSALAFQKSILEKSYKLDFISEPINLNSGVIILNSDFRALVYQPIDTNEFFSILMQKNETEVKDIITSRLSNQVERLDVTFWPFWTKKVPTNKDKINIELKFE</sequence>
<evidence type="ECO:0000259" key="2">
    <source>
        <dbReference type="Pfam" id="PF21110"/>
    </source>
</evidence>
<dbReference type="Pfam" id="PF21110">
    <property type="entry name" value="GlxA"/>
    <property type="match status" value="1"/>
</dbReference>
<dbReference type="AlphaFoldDB" id="A0A1G2JPA9"/>
<gene>
    <name evidence="3" type="ORF">A2561_04755</name>
</gene>
<feature type="transmembrane region" description="Helical" evidence="1">
    <location>
        <begin position="100"/>
        <end position="118"/>
    </location>
</feature>
<keyword evidence="1" id="KW-0472">Membrane</keyword>
<dbReference type="Proteomes" id="UP000178935">
    <property type="component" value="Unassembled WGS sequence"/>
</dbReference>
<dbReference type="InterPro" id="IPR049305">
    <property type="entry name" value="GlxA-like_b-barrel"/>
</dbReference>
<keyword evidence="1" id="KW-0812">Transmembrane</keyword>
<dbReference type="EMBL" id="MHPU01000013">
    <property type="protein sequence ID" value="OGZ88986.1"/>
    <property type="molecule type" value="Genomic_DNA"/>
</dbReference>
<evidence type="ECO:0000313" key="3">
    <source>
        <dbReference type="EMBL" id="OGZ88986.1"/>
    </source>
</evidence>
<evidence type="ECO:0000313" key="4">
    <source>
        <dbReference type="Proteomes" id="UP000178935"/>
    </source>
</evidence>
<name>A0A1G2JPA9_9BACT</name>
<keyword evidence="1" id="KW-1133">Transmembrane helix</keyword>
<proteinExistence type="predicted"/>
<organism evidence="3 4">
    <name type="scientific">Candidatus Staskawiczbacteria bacterium RIFOXYD1_FULL_32_13</name>
    <dbReference type="NCBI Taxonomy" id="1802234"/>
    <lineage>
        <taxon>Bacteria</taxon>
        <taxon>Candidatus Staskawicziibacteriota</taxon>
    </lineage>
</organism>
<reference evidence="3 4" key="1">
    <citation type="journal article" date="2016" name="Nat. Commun.">
        <title>Thousands of microbial genomes shed light on interconnected biogeochemical processes in an aquifer system.</title>
        <authorList>
            <person name="Anantharaman K."/>
            <person name="Brown C.T."/>
            <person name="Hug L.A."/>
            <person name="Sharon I."/>
            <person name="Castelle C.J."/>
            <person name="Probst A.J."/>
            <person name="Thomas B.C."/>
            <person name="Singh A."/>
            <person name="Wilkins M.J."/>
            <person name="Karaoz U."/>
            <person name="Brodie E.L."/>
            <person name="Williams K.H."/>
            <person name="Hubbard S.S."/>
            <person name="Banfield J.F."/>
        </authorList>
    </citation>
    <scope>NUCLEOTIDE SEQUENCE [LARGE SCALE GENOMIC DNA]</scope>
</reference>
<feature type="domain" description="GlxA-like beta barrel" evidence="2">
    <location>
        <begin position="182"/>
        <end position="265"/>
    </location>
</feature>
<protein>
    <recommendedName>
        <fullName evidence="2">GlxA-like beta barrel domain-containing protein</fullName>
    </recommendedName>
</protein>
<accession>A0A1G2JPA9</accession>
<comment type="caution">
    <text evidence="3">The sequence shown here is derived from an EMBL/GenBank/DDBJ whole genome shotgun (WGS) entry which is preliminary data.</text>
</comment>
<evidence type="ECO:0000256" key="1">
    <source>
        <dbReference type="SAM" id="Phobius"/>
    </source>
</evidence>